<keyword evidence="3" id="KW-1185">Reference proteome</keyword>
<dbReference type="Pfam" id="PF07238">
    <property type="entry name" value="PilZ"/>
    <property type="match status" value="1"/>
</dbReference>
<evidence type="ECO:0000313" key="3">
    <source>
        <dbReference type="Proteomes" id="UP000516134"/>
    </source>
</evidence>
<dbReference type="InterPro" id="IPR009875">
    <property type="entry name" value="PilZ_domain"/>
</dbReference>
<dbReference type="EMBL" id="CP060780">
    <property type="protein sequence ID" value="QNP43888.1"/>
    <property type="molecule type" value="Genomic_DNA"/>
</dbReference>
<dbReference type="Gene3D" id="2.40.10.220">
    <property type="entry name" value="predicted glycosyltransferase like domains"/>
    <property type="match status" value="1"/>
</dbReference>
<reference evidence="2 3" key="1">
    <citation type="submission" date="2020-08" db="EMBL/GenBank/DDBJ databases">
        <title>Genome sequence of Sphingomonas daechungensis KACC 18115T.</title>
        <authorList>
            <person name="Hyun D.-W."/>
            <person name="Bae J.-W."/>
        </authorList>
    </citation>
    <scope>NUCLEOTIDE SEQUENCE [LARGE SCALE GENOMIC DNA]</scope>
    <source>
        <strain evidence="2 3">KACC 18115</strain>
    </source>
</reference>
<name>A0ABX6T3T9_9SPHN</name>
<dbReference type="RefSeq" id="WP_187715312.1">
    <property type="nucleotide sequence ID" value="NZ_CP060780.1"/>
</dbReference>
<accession>A0ABX6T3T9</accession>
<gene>
    <name evidence="2" type="ORF">H9L15_04480</name>
</gene>
<dbReference type="SUPFAM" id="SSF141371">
    <property type="entry name" value="PilZ domain-like"/>
    <property type="match status" value="1"/>
</dbReference>
<organism evidence="2 3">
    <name type="scientific">Sphingomonas daechungensis</name>
    <dbReference type="NCBI Taxonomy" id="1176646"/>
    <lineage>
        <taxon>Bacteria</taxon>
        <taxon>Pseudomonadati</taxon>
        <taxon>Pseudomonadota</taxon>
        <taxon>Alphaproteobacteria</taxon>
        <taxon>Sphingomonadales</taxon>
        <taxon>Sphingomonadaceae</taxon>
        <taxon>Sphingomonas</taxon>
    </lineage>
</organism>
<evidence type="ECO:0000259" key="1">
    <source>
        <dbReference type="Pfam" id="PF07238"/>
    </source>
</evidence>
<protein>
    <submittedName>
        <fullName evidence="2">PilZ domain-containing protein</fullName>
    </submittedName>
</protein>
<dbReference type="Proteomes" id="UP000516134">
    <property type="component" value="Chromosome"/>
</dbReference>
<feature type="domain" description="PilZ" evidence="1">
    <location>
        <begin position="8"/>
        <end position="68"/>
    </location>
</feature>
<sequence>MSIDASVVLQDGRTFPAMIRDVSANGCCVECDEVLPVAETIRLDLGEDSIEAEVRWALSGAAGLQLVNRNAGDKWAQRRR</sequence>
<proteinExistence type="predicted"/>
<evidence type="ECO:0000313" key="2">
    <source>
        <dbReference type="EMBL" id="QNP43888.1"/>
    </source>
</evidence>